<evidence type="ECO:0000259" key="1">
    <source>
        <dbReference type="Pfam" id="PF08241"/>
    </source>
</evidence>
<keyword evidence="2" id="KW-0489">Methyltransferase</keyword>
<feature type="domain" description="Methyltransferase type 11" evidence="1">
    <location>
        <begin position="72"/>
        <end position="159"/>
    </location>
</feature>
<dbReference type="Proteomes" id="UP000295110">
    <property type="component" value="Unassembled WGS sequence"/>
</dbReference>
<dbReference type="GO" id="GO:0032259">
    <property type="term" value="P:methylation"/>
    <property type="evidence" value="ECO:0007669"/>
    <property type="project" value="UniProtKB-KW"/>
</dbReference>
<evidence type="ECO:0000313" key="3">
    <source>
        <dbReference type="Proteomes" id="UP000295110"/>
    </source>
</evidence>
<dbReference type="EMBL" id="SMBU01000062">
    <property type="protein sequence ID" value="TCU82727.1"/>
    <property type="molecule type" value="Genomic_DNA"/>
</dbReference>
<dbReference type="SUPFAM" id="SSF53335">
    <property type="entry name" value="S-adenosyl-L-methionine-dependent methyltransferases"/>
    <property type="match status" value="1"/>
</dbReference>
<dbReference type="InterPro" id="IPR029063">
    <property type="entry name" value="SAM-dependent_MTases_sf"/>
</dbReference>
<reference evidence="2 3" key="1">
    <citation type="submission" date="2019-03" db="EMBL/GenBank/DDBJ databases">
        <title>Genomic Encyclopedia of Type Strains, Phase IV (KMG-IV): sequencing the most valuable type-strain genomes for metagenomic binning, comparative biology and taxonomic classification.</title>
        <authorList>
            <person name="Goeker M."/>
        </authorList>
    </citation>
    <scope>NUCLEOTIDE SEQUENCE [LARGE SCALE GENOMIC DNA]</scope>
    <source>
        <strain evidence="2 3">DSM 654</strain>
    </source>
</reference>
<dbReference type="GO" id="GO:0008757">
    <property type="term" value="F:S-adenosylmethionine-dependent methyltransferase activity"/>
    <property type="evidence" value="ECO:0007669"/>
    <property type="project" value="InterPro"/>
</dbReference>
<dbReference type="OrthoDB" id="529208at2"/>
<proteinExistence type="predicted"/>
<dbReference type="InterPro" id="IPR013216">
    <property type="entry name" value="Methyltransf_11"/>
</dbReference>
<keyword evidence="3" id="KW-1185">Reference proteome</keyword>
<organism evidence="2 3">
    <name type="scientific">Roseateles saccharophilus</name>
    <name type="common">Pseudomonas saccharophila</name>
    <dbReference type="NCBI Taxonomy" id="304"/>
    <lineage>
        <taxon>Bacteria</taxon>
        <taxon>Pseudomonadati</taxon>
        <taxon>Pseudomonadota</taxon>
        <taxon>Betaproteobacteria</taxon>
        <taxon>Burkholderiales</taxon>
        <taxon>Sphaerotilaceae</taxon>
        <taxon>Roseateles</taxon>
    </lineage>
</organism>
<keyword evidence="2" id="KW-0808">Transferase</keyword>
<gene>
    <name evidence="2" type="ORF">EV671_10623</name>
</gene>
<dbReference type="CDD" id="cd02440">
    <property type="entry name" value="AdoMet_MTases"/>
    <property type="match status" value="1"/>
</dbReference>
<comment type="caution">
    <text evidence="2">The sequence shown here is derived from an EMBL/GenBank/DDBJ whole genome shotgun (WGS) entry which is preliminary data.</text>
</comment>
<dbReference type="AlphaFoldDB" id="A0A4R3U8L8"/>
<dbReference type="PANTHER" id="PTHR43591">
    <property type="entry name" value="METHYLTRANSFERASE"/>
    <property type="match status" value="1"/>
</dbReference>
<dbReference type="Gene3D" id="3.40.50.150">
    <property type="entry name" value="Vaccinia Virus protein VP39"/>
    <property type="match status" value="1"/>
</dbReference>
<protein>
    <submittedName>
        <fullName evidence="2">Malonyl-CoA O-methyltransferase</fullName>
    </submittedName>
</protein>
<name>A0A4R3U8L8_ROSSA</name>
<sequence>MSAAQPPGDRVTAATASQARNAKDAAVSAFANIEAYDLWANSYPPLPHNPLMRAEQAALLGLLPEVRGCRALDLACGSGRYALLLQERGARCVVGCDLSAGMLARAPLAHRVRADMSRLPFAAASFDIVVCGLAVGHAADLDVWMTEVARVLAPGGALVYSDFHPDAARAGMTRSFTDAAGQRHELQHALHDLEAHIAAAWRAGLALDASRELHVGKELNEPFSGSEAFYARWDGLAVVLALRLIKP</sequence>
<accession>A0A4R3U8L8</accession>
<dbReference type="Pfam" id="PF08241">
    <property type="entry name" value="Methyltransf_11"/>
    <property type="match status" value="1"/>
</dbReference>
<evidence type="ECO:0000313" key="2">
    <source>
        <dbReference type="EMBL" id="TCU82727.1"/>
    </source>
</evidence>